<reference evidence="1 2" key="2">
    <citation type="journal article" date="2022" name="Mol. Ecol. Resour.">
        <title>The genomes of chicory, endive, great burdock and yacon provide insights into Asteraceae paleo-polyploidization history and plant inulin production.</title>
        <authorList>
            <person name="Fan W."/>
            <person name="Wang S."/>
            <person name="Wang H."/>
            <person name="Wang A."/>
            <person name="Jiang F."/>
            <person name="Liu H."/>
            <person name="Zhao H."/>
            <person name="Xu D."/>
            <person name="Zhang Y."/>
        </authorList>
    </citation>
    <scope>NUCLEOTIDE SEQUENCE [LARGE SCALE GENOMIC DNA]</scope>
    <source>
        <strain evidence="2">cv. Niubang</strain>
    </source>
</reference>
<evidence type="ECO:0000313" key="1">
    <source>
        <dbReference type="EMBL" id="KAI3718176.1"/>
    </source>
</evidence>
<gene>
    <name evidence="1" type="ORF">L6452_19033</name>
</gene>
<dbReference type="Proteomes" id="UP001055879">
    <property type="component" value="Linkage Group LG06"/>
</dbReference>
<reference evidence="2" key="1">
    <citation type="journal article" date="2022" name="Mol. Ecol. Resour.">
        <title>The genomes of chicory, endive, great burdock and yacon provide insights into Asteraceae palaeo-polyploidization history and plant inulin production.</title>
        <authorList>
            <person name="Fan W."/>
            <person name="Wang S."/>
            <person name="Wang H."/>
            <person name="Wang A."/>
            <person name="Jiang F."/>
            <person name="Liu H."/>
            <person name="Zhao H."/>
            <person name="Xu D."/>
            <person name="Zhang Y."/>
        </authorList>
    </citation>
    <scope>NUCLEOTIDE SEQUENCE [LARGE SCALE GENOMIC DNA]</scope>
    <source>
        <strain evidence="2">cv. Niubang</strain>
    </source>
</reference>
<proteinExistence type="predicted"/>
<sequence>MGMAEGVHQLRMMHGSWMQWRYANARANAVNETLDNKAKKDSLHALENITKLQQSVLYQRLRLEKEKLELKLNFLVHSQMKMLEAWRDMERKHTSDVSVVKDCFEAVACRVPLIEGAKMDSQTSSIALRHAADLVTSIMSMMSSIMPTTHETVSTFSELAKIAMEEKLLLEECVEHFRVISTLEIQERSLKCGIIEMISSEDQQ</sequence>
<accession>A0ACB9B7I2</accession>
<comment type="caution">
    <text evidence="1">The sequence shown here is derived from an EMBL/GenBank/DDBJ whole genome shotgun (WGS) entry which is preliminary data.</text>
</comment>
<dbReference type="EMBL" id="CM042052">
    <property type="protein sequence ID" value="KAI3718176.1"/>
    <property type="molecule type" value="Genomic_DNA"/>
</dbReference>
<keyword evidence="2" id="KW-1185">Reference proteome</keyword>
<evidence type="ECO:0000313" key="2">
    <source>
        <dbReference type="Proteomes" id="UP001055879"/>
    </source>
</evidence>
<organism evidence="1 2">
    <name type="scientific">Arctium lappa</name>
    <name type="common">Greater burdock</name>
    <name type="synonym">Lappa major</name>
    <dbReference type="NCBI Taxonomy" id="4217"/>
    <lineage>
        <taxon>Eukaryota</taxon>
        <taxon>Viridiplantae</taxon>
        <taxon>Streptophyta</taxon>
        <taxon>Embryophyta</taxon>
        <taxon>Tracheophyta</taxon>
        <taxon>Spermatophyta</taxon>
        <taxon>Magnoliopsida</taxon>
        <taxon>eudicotyledons</taxon>
        <taxon>Gunneridae</taxon>
        <taxon>Pentapetalae</taxon>
        <taxon>asterids</taxon>
        <taxon>campanulids</taxon>
        <taxon>Asterales</taxon>
        <taxon>Asteraceae</taxon>
        <taxon>Carduoideae</taxon>
        <taxon>Cardueae</taxon>
        <taxon>Arctiinae</taxon>
        <taxon>Arctium</taxon>
    </lineage>
</organism>
<name>A0ACB9B7I2_ARCLA</name>
<protein>
    <submittedName>
        <fullName evidence="1">Uncharacterized protein</fullName>
    </submittedName>
</protein>